<protein>
    <submittedName>
        <fullName evidence="1">Uncharacterized protein</fullName>
    </submittedName>
</protein>
<name>A0A0E9V0A0_ANGAN</name>
<dbReference type="EMBL" id="GBXM01037110">
    <property type="protein sequence ID" value="JAH71467.1"/>
    <property type="molecule type" value="Transcribed_RNA"/>
</dbReference>
<organism evidence="1">
    <name type="scientific">Anguilla anguilla</name>
    <name type="common">European freshwater eel</name>
    <name type="synonym">Muraena anguilla</name>
    <dbReference type="NCBI Taxonomy" id="7936"/>
    <lineage>
        <taxon>Eukaryota</taxon>
        <taxon>Metazoa</taxon>
        <taxon>Chordata</taxon>
        <taxon>Craniata</taxon>
        <taxon>Vertebrata</taxon>
        <taxon>Euteleostomi</taxon>
        <taxon>Actinopterygii</taxon>
        <taxon>Neopterygii</taxon>
        <taxon>Teleostei</taxon>
        <taxon>Anguilliformes</taxon>
        <taxon>Anguillidae</taxon>
        <taxon>Anguilla</taxon>
    </lineage>
</organism>
<sequence>MFSAHRSEHTFSSTSSCEYYAKPGAAKPLE</sequence>
<proteinExistence type="predicted"/>
<evidence type="ECO:0000313" key="1">
    <source>
        <dbReference type="EMBL" id="JAH71467.1"/>
    </source>
</evidence>
<accession>A0A0E9V0A0</accession>
<dbReference type="AlphaFoldDB" id="A0A0E9V0A0"/>
<reference evidence="1" key="1">
    <citation type="submission" date="2014-11" db="EMBL/GenBank/DDBJ databases">
        <authorList>
            <person name="Amaro Gonzalez C."/>
        </authorList>
    </citation>
    <scope>NUCLEOTIDE SEQUENCE</scope>
</reference>
<reference evidence="1" key="2">
    <citation type="journal article" date="2015" name="Fish Shellfish Immunol.">
        <title>Early steps in the European eel (Anguilla anguilla)-Vibrio vulnificus interaction in the gills: Role of the RtxA13 toxin.</title>
        <authorList>
            <person name="Callol A."/>
            <person name="Pajuelo D."/>
            <person name="Ebbesson L."/>
            <person name="Teles M."/>
            <person name="MacKenzie S."/>
            <person name="Amaro C."/>
        </authorList>
    </citation>
    <scope>NUCLEOTIDE SEQUENCE</scope>
</reference>